<feature type="signal peptide" evidence="1">
    <location>
        <begin position="1"/>
        <end position="24"/>
    </location>
</feature>
<sequence>MRKVIGATATVAATCGVIVACAFSAPEVVPRVAGTDLQSDIAARLTSAGERLQSVTCRDDLIGEVGQTARCDVVISPTNSFAPLVTVTGVDGATINYEMSPTLSGAQLERAVSRMLAATGAPGESVSCPSGLVGQIGAVALCDVTTAGATVQRTARVHRVAGLRMDFDLIPVLSRAEVEGLLLDELAVDSARRPDSAVCAGDLEGRHGTSVDCAVVAGPVRADFTVIVTAVAASTIEYSYWERG</sequence>
<dbReference type="Proteomes" id="UP000465304">
    <property type="component" value="Unassembled WGS sequence"/>
</dbReference>
<feature type="chain" id="PRO_5039014656" description="DUF4333 domain-containing protein" evidence="1">
    <location>
        <begin position="25"/>
        <end position="244"/>
    </location>
</feature>
<name>A0A7I9ZRE9_9MYCO</name>
<dbReference type="PROSITE" id="PS51257">
    <property type="entry name" value="PROKAR_LIPOPROTEIN"/>
    <property type="match status" value="1"/>
</dbReference>
<dbReference type="InterPro" id="IPR025637">
    <property type="entry name" value="DUF4333"/>
</dbReference>
<evidence type="ECO:0000313" key="4">
    <source>
        <dbReference type="Proteomes" id="UP000465304"/>
    </source>
</evidence>
<feature type="domain" description="DUF4333" evidence="2">
    <location>
        <begin position="18"/>
        <end position="92"/>
    </location>
</feature>
<keyword evidence="1" id="KW-0732">Signal</keyword>
<evidence type="ECO:0000313" key="3">
    <source>
        <dbReference type="EMBL" id="GFH03602.1"/>
    </source>
</evidence>
<dbReference type="Pfam" id="PF14230">
    <property type="entry name" value="DUF4333"/>
    <property type="match status" value="2"/>
</dbReference>
<dbReference type="EMBL" id="BLLB01000002">
    <property type="protein sequence ID" value="GFH03602.1"/>
    <property type="molecule type" value="Genomic_DNA"/>
</dbReference>
<organism evidence="3 4">
    <name type="scientific">Mycolicibacterium hippocampi</name>
    <dbReference type="NCBI Taxonomy" id="659824"/>
    <lineage>
        <taxon>Bacteria</taxon>
        <taxon>Bacillati</taxon>
        <taxon>Actinomycetota</taxon>
        <taxon>Actinomycetes</taxon>
        <taxon>Mycobacteriales</taxon>
        <taxon>Mycobacteriaceae</taxon>
        <taxon>Mycolicibacterium</taxon>
    </lineage>
</organism>
<reference evidence="3 4" key="1">
    <citation type="journal article" date="2019" name="Emerg. Microbes Infect.">
        <title>Comprehensive subspecies identification of 175 nontuberculous mycobacteria species based on 7547 genomic profiles.</title>
        <authorList>
            <person name="Matsumoto Y."/>
            <person name="Kinjo T."/>
            <person name="Motooka D."/>
            <person name="Nabeya D."/>
            <person name="Jung N."/>
            <person name="Uechi K."/>
            <person name="Horii T."/>
            <person name="Iida T."/>
            <person name="Fujita J."/>
            <person name="Nakamura S."/>
        </authorList>
    </citation>
    <scope>NUCLEOTIDE SEQUENCE [LARGE SCALE GENOMIC DNA]</scope>
    <source>
        <strain evidence="3 4">JCM 30996</strain>
    </source>
</reference>
<evidence type="ECO:0000259" key="2">
    <source>
        <dbReference type="Pfam" id="PF14230"/>
    </source>
</evidence>
<dbReference type="AlphaFoldDB" id="A0A7I9ZRE9"/>
<evidence type="ECO:0000256" key="1">
    <source>
        <dbReference type="SAM" id="SignalP"/>
    </source>
</evidence>
<dbReference type="RefSeq" id="WP_163891377.1">
    <property type="nucleotide sequence ID" value="NZ_BLLB01000002.1"/>
</dbReference>
<comment type="caution">
    <text evidence="3">The sequence shown here is derived from an EMBL/GenBank/DDBJ whole genome shotgun (WGS) entry which is preliminary data.</text>
</comment>
<accession>A0A7I9ZRE9</accession>
<protein>
    <recommendedName>
        <fullName evidence="2">DUF4333 domain-containing protein</fullName>
    </recommendedName>
</protein>
<keyword evidence="4" id="KW-1185">Reference proteome</keyword>
<feature type="domain" description="DUF4333" evidence="2">
    <location>
        <begin position="100"/>
        <end position="160"/>
    </location>
</feature>
<gene>
    <name evidence="3" type="ORF">MHIP_40850</name>
</gene>
<proteinExistence type="predicted"/>